<keyword evidence="1" id="KW-0472">Membrane</keyword>
<sequence>MANNTSYVVGFQLQDLALPVTICMVLIATFILRQRRMRRVAMEARSNLPVLPNGKITVDPNKDREFGKWTAVPFTYPPIPPFPGELSSIKPIPYRPFQWGPDYHVTMGIRKMPWEDWIELDNQFTSYHRIRTHRIKTRGSNVVRVLPDQPGVVHGAGDAVIELVQELSEYLAVRYPSTFRIERDVESKTNEKRLIERGWGGALPVKSITNIFLGVTYELNENAEDMMRVAALLTQDDLALMIEGEDGRYYFQAGAICVGGSWRLRDKIGMRLDEIHTHGNVPKYREKLEMSLERFFKRLAVDKPVIRNNYFIQIVGPDEDRKNMMPNECADLDPNELAWSSTVNGSEDDFSPGNGGHGAISQKAILVSPSTIRFRTERQTLRRLPKSGAILFTIRTYIFPVTELGKERGIPARMASAIRSWPADVAKYKALALYEDVLLGYLDECARIQVEKGEVGEGEKMKAEYPF</sequence>
<dbReference type="OrthoDB" id="497541at2759"/>
<name>A0A0C3C2S7_PILCF</name>
<dbReference type="HOGENOM" id="CLU_025462_0_2_1"/>
<reference evidence="2 3" key="1">
    <citation type="submission" date="2014-04" db="EMBL/GenBank/DDBJ databases">
        <authorList>
            <consortium name="DOE Joint Genome Institute"/>
            <person name="Kuo A."/>
            <person name="Tarkka M."/>
            <person name="Buscot F."/>
            <person name="Kohler A."/>
            <person name="Nagy L.G."/>
            <person name="Floudas D."/>
            <person name="Copeland A."/>
            <person name="Barry K.W."/>
            <person name="Cichocki N."/>
            <person name="Veneault-Fourrey C."/>
            <person name="LaButti K."/>
            <person name="Lindquist E.A."/>
            <person name="Lipzen A."/>
            <person name="Lundell T."/>
            <person name="Morin E."/>
            <person name="Murat C."/>
            <person name="Sun H."/>
            <person name="Tunlid A."/>
            <person name="Henrissat B."/>
            <person name="Grigoriev I.V."/>
            <person name="Hibbett D.S."/>
            <person name="Martin F."/>
            <person name="Nordberg H.P."/>
            <person name="Cantor M.N."/>
            <person name="Hua S.X."/>
        </authorList>
    </citation>
    <scope>NUCLEOTIDE SEQUENCE [LARGE SCALE GENOMIC DNA]</scope>
    <source>
        <strain evidence="2 3">F 1598</strain>
    </source>
</reference>
<dbReference type="AlphaFoldDB" id="A0A0C3C2S7"/>
<feature type="transmembrane region" description="Helical" evidence="1">
    <location>
        <begin position="16"/>
        <end position="32"/>
    </location>
</feature>
<evidence type="ECO:0000256" key="1">
    <source>
        <dbReference type="SAM" id="Phobius"/>
    </source>
</evidence>
<protein>
    <submittedName>
        <fullName evidence="2">Uncharacterized protein</fullName>
    </submittedName>
</protein>
<dbReference type="STRING" id="765440.A0A0C3C2S7"/>
<accession>A0A0C3C2S7</accession>
<dbReference type="InParanoid" id="A0A0C3C2S7"/>
<proteinExistence type="predicted"/>
<organism evidence="2 3">
    <name type="scientific">Piloderma croceum (strain F 1598)</name>
    <dbReference type="NCBI Taxonomy" id="765440"/>
    <lineage>
        <taxon>Eukaryota</taxon>
        <taxon>Fungi</taxon>
        <taxon>Dikarya</taxon>
        <taxon>Basidiomycota</taxon>
        <taxon>Agaricomycotina</taxon>
        <taxon>Agaricomycetes</taxon>
        <taxon>Agaricomycetidae</taxon>
        <taxon>Atheliales</taxon>
        <taxon>Atheliaceae</taxon>
        <taxon>Piloderma</taxon>
    </lineage>
</organism>
<evidence type="ECO:0000313" key="2">
    <source>
        <dbReference type="EMBL" id="KIM83882.1"/>
    </source>
</evidence>
<keyword evidence="1" id="KW-0812">Transmembrane</keyword>
<dbReference type="Proteomes" id="UP000054166">
    <property type="component" value="Unassembled WGS sequence"/>
</dbReference>
<reference evidence="3" key="2">
    <citation type="submission" date="2015-01" db="EMBL/GenBank/DDBJ databases">
        <title>Evolutionary Origins and Diversification of the Mycorrhizal Mutualists.</title>
        <authorList>
            <consortium name="DOE Joint Genome Institute"/>
            <consortium name="Mycorrhizal Genomics Consortium"/>
            <person name="Kohler A."/>
            <person name="Kuo A."/>
            <person name="Nagy L.G."/>
            <person name="Floudas D."/>
            <person name="Copeland A."/>
            <person name="Barry K.W."/>
            <person name="Cichocki N."/>
            <person name="Veneault-Fourrey C."/>
            <person name="LaButti K."/>
            <person name="Lindquist E.A."/>
            <person name="Lipzen A."/>
            <person name="Lundell T."/>
            <person name="Morin E."/>
            <person name="Murat C."/>
            <person name="Riley R."/>
            <person name="Ohm R."/>
            <person name="Sun H."/>
            <person name="Tunlid A."/>
            <person name="Henrissat B."/>
            <person name="Grigoriev I.V."/>
            <person name="Hibbett D.S."/>
            <person name="Martin F."/>
        </authorList>
    </citation>
    <scope>NUCLEOTIDE SEQUENCE [LARGE SCALE GENOMIC DNA]</scope>
    <source>
        <strain evidence="3">F 1598</strain>
    </source>
</reference>
<dbReference type="InterPro" id="IPR021848">
    <property type="entry name" value="HODM_asu-like"/>
</dbReference>
<dbReference type="Pfam" id="PF11927">
    <property type="entry name" value="HODM_asu-like"/>
    <property type="match status" value="1"/>
</dbReference>
<gene>
    <name evidence="2" type="ORF">PILCRDRAFT_6759</name>
</gene>
<dbReference type="EMBL" id="KN832989">
    <property type="protein sequence ID" value="KIM83882.1"/>
    <property type="molecule type" value="Genomic_DNA"/>
</dbReference>
<keyword evidence="1" id="KW-1133">Transmembrane helix</keyword>
<keyword evidence="3" id="KW-1185">Reference proteome</keyword>
<evidence type="ECO:0000313" key="3">
    <source>
        <dbReference type="Proteomes" id="UP000054166"/>
    </source>
</evidence>